<reference evidence="2" key="1">
    <citation type="submission" date="2023-11" db="EMBL/GenBank/DDBJ databases">
        <title>Genome assemblies of two species of porcelain crab, Petrolisthes cinctipes and Petrolisthes manimaculis (Anomura: Porcellanidae).</title>
        <authorList>
            <person name="Angst P."/>
        </authorList>
    </citation>
    <scope>NUCLEOTIDE SEQUENCE</scope>
    <source>
        <strain evidence="2">PB745_02</strain>
        <tissue evidence="2">Gill</tissue>
    </source>
</reference>
<name>A0AAE1NJU7_9EUCA</name>
<feature type="compositionally biased region" description="Polar residues" evidence="1">
    <location>
        <begin position="50"/>
        <end position="60"/>
    </location>
</feature>
<evidence type="ECO:0000313" key="3">
    <source>
        <dbReference type="Proteomes" id="UP001292094"/>
    </source>
</evidence>
<evidence type="ECO:0000256" key="1">
    <source>
        <dbReference type="SAM" id="MobiDB-lite"/>
    </source>
</evidence>
<dbReference type="Proteomes" id="UP001292094">
    <property type="component" value="Unassembled WGS sequence"/>
</dbReference>
<gene>
    <name evidence="2" type="ORF">Pmani_037103</name>
</gene>
<accession>A0AAE1NJU7</accession>
<dbReference type="EMBL" id="JAWZYT010005647">
    <property type="protein sequence ID" value="KAK4289966.1"/>
    <property type="molecule type" value="Genomic_DNA"/>
</dbReference>
<comment type="caution">
    <text evidence="2">The sequence shown here is derived from an EMBL/GenBank/DDBJ whole genome shotgun (WGS) entry which is preliminary data.</text>
</comment>
<keyword evidence="3" id="KW-1185">Reference proteome</keyword>
<feature type="region of interest" description="Disordered" evidence="1">
    <location>
        <begin position="1"/>
        <end position="64"/>
    </location>
</feature>
<dbReference type="AlphaFoldDB" id="A0AAE1NJU7"/>
<protein>
    <submittedName>
        <fullName evidence="2">Uncharacterized protein</fullName>
    </submittedName>
</protein>
<sequence length="104" mass="11138">MRNVKQDNAASEERGTSPAQGPLPSFIHHSILSQATGKGSVRSETLAASPKSNTEGQVSQDTRKGALSCQTLVAITMCHVSRDTLEGVCKQRDFSRSSHVKPNC</sequence>
<proteinExistence type="predicted"/>
<evidence type="ECO:0000313" key="2">
    <source>
        <dbReference type="EMBL" id="KAK4289966.1"/>
    </source>
</evidence>
<organism evidence="2 3">
    <name type="scientific">Petrolisthes manimaculis</name>
    <dbReference type="NCBI Taxonomy" id="1843537"/>
    <lineage>
        <taxon>Eukaryota</taxon>
        <taxon>Metazoa</taxon>
        <taxon>Ecdysozoa</taxon>
        <taxon>Arthropoda</taxon>
        <taxon>Crustacea</taxon>
        <taxon>Multicrustacea</taxon>
        <taxon>Malacostraca</taxon>
        <taxon>Eumalacostraca</taxon>
        <taxon>Eucarida</taxon>
        <taxon>Decapoda</taxon>
        <taxon>Pleocyemata</taxon>
        <taxon>Anomura</taxon>
        <taxon>Galatheoidea</taxon>
        <taxon>Porcellanidae</taxon>
        <taxon>Petrolisthes</taxon>
    </lineage>
</organism>